<evidence type="ECO:0000313" key="1">
    <source>
        <dbReference type="EMBL" id="ASZ75578.1"/>
    </source>
</evidence>
<dbReference type="Proteomes" id="UP000221448">
    <property type="component" value="Segment"/>
</dbReference>
<accession>A0A249XUC6</accession>
<reference evidence="1 2" key="1">
    <citation type="submission" date="2017-08" db="EMBL/GenBank/DDBJ databases">
        <title>Sequence of Bacteriophage phiSHEF2, isolated from wastewater with target organism Enterococcus faecalis OS16.</title>
        <authorList>
            <person name="Stafford G.P."/>
            <person name="Al-Zubidi M.I."/>
        </authorList>
    </citation>
    <scope>NUCLEOTIDE SEQUENCE [LARGE SCALE GENOMIC DNA]</scope>
</reference>
<organism evidence="1 2">
    <name type="scientific">Enterococcus phage phiSHEF2</name>
    <dbReference type="NCBI Taxonomy" id="2030922"/>
    <lineage>
        <taxon>Viruses</taxon>
        <taxon>Duplodnaviria</taxon>
        <taxon>Heunggongvirae</taxon>
        <taxon>Uroviricota</taxon>
        <taxon>Caudoviricetes</taxon>
        <taxon>Efquatrovirus</taxon>
        <taxon>Efquatrovirus SHEF2</taxon>
    </lineage>
</organism>
<dbReference type="EMBL" id="MF678788">
    <property type="protein sequence ID" value="ASZ75578.1"/>
    <property type="molecule type" value="Genomic_DNA"/>
</dbReference>
<dbReference type="OrthoDB" id="24626at10239"/>
<gene>
    <name evidence="1" type="ORF">phiSHEF2_53</name>
</gene>
<proteinExistence type="predicted"/>
<protein>
    <submittedName>
        <fullName evidence="1">Uncharacterized protein</fullName>
    </submittedName>
</protein>
<evidence type="ECO:0000313" key="2">
    <source>
        <dbReference type="Proteomes" id="UP000221448"/>
    </source>
</evidence>
<sequence length="75" mass="8826">MTVEDLLYSIENDIDTCYIFKGVDIVKIADVHTDNKELKEYYDSKVKSFHLQLINEDYTGIIYDLDITLDEEETK</sequence>
<name>A0A249XUC6_9CAUD</name>
<keyword evidence="2" id="KW-1185">Reference proteome</keyword>